<feature type="signal peptide" evidence="1">
    <location>
        <begin position="1"/>
        <end position="21"/>
    </location>
</feature>
<evidence type="ECO:0000256" key="1">
    <source>
        <dbReference type="SAM" id="SignalP"/>
    </source>
</evidence>
<dbReference type="OrthoDB" id="5295475at2"/>
<accession>A0A5R9GMZ4</accession>
<dbReference type="RefSeq" id="WP_138239656.1">
    <property type="nucleotide sequence ID" value="NZ_VBRY01000009.1"/>
</dbReference>
<dbReference type="AlphaFoldDB" id="A0A5R9GMZ4"/>
<keyword evidence="3" id="KW-1185">Reference proteome</keyword>
<comment type="caution">
    <text evidence="2">The sequence shown here is derived from an EMBL/GenBank/DDBJ whole genome shotgun (WGS) entry which is preliminary data.</text>
</comment>
<dbReference type="EMBL" id="VBRY01000009">
    <property type="protein sequence ID" value="TLS66475.1"/>
    <property type="molecule type" value="Genomic_DNA"/>
</dbReference>
<sequence length="130" mass="14649">MRKLLVPLLVALLAMPLQLQAADKNYLYYRDANVPQFQKSREFFDMPNRAGIYEVTLVSESVGPLTFRIARVQDEKETTLAQARSYKVGNHDFHARFDNLDGTDDLIVEIANSNPVSAAQVAVIVVELPR</sequence>
<proteinExistence type="predicted"/>
<evidence type="ECO:0000313" key="2">
    <source>
        <dbReference type="EMBL" id="TLS66475.1"/>
    </source>
</evidence>
<keyword evidence="1" id="KW-0732">Signal</keyword>
<reference evidence="2 3" key="1">
    <citation type="journal article" date="2019" name="Appl. Environ. Microbiol.">
        <title>Environmental Evidence and Genomic Insight of Iron-oxidizing Bacteria Preference Towards More Corrosion Resistant Stainless Steel at Higher Salinities.</title>
        <authorList>
            <person name="Garrison C.E."/>
            <person name="Price K.A."/>
            <person name="Field E.K."/>
        </authorList>
    </citation>
    <scope>NUCLEOTIDE SEQUENCE [LARGE SCALE GENOMIC DNA]</scope>
    <source>
        <strain evidence="2 3">P3</strain>
    </source>
</reference>
<feature type="chain" id="PRO_5024311677" evidence="1">
    <location>
        <begin position="22"/>
        <end position="130"/>
    </location>
</feature>
<name>A0A5R9GMZ4_9PROT</name>
<protein>
    <submittedName>
        <fullName evidence="2">Uncharacterized protein</fullName>
    </submittedName>
</protein>
<organism evidence="2 3">
    <name type="scientific">Mariprofundus erugo</name>
    <dbReference type="NCBI Taxonomy" id="2528639"/>
    <lineage>
        <taxon>Bacteria</taxon>
        <taxon>Pseudomonadati</taxon>
        <taxon>Pseudomonadota</taxon>
        <taxon>Candidatius Mariprofundia</taxon>
        <taxon>Mariprofundales</taxon>
        <taxon>Mariprofundaceae</taxon>
        <taxon>Mariprofundus</taxon>
    </lineage>
</organism>
<gene>
    <name evidence="2" type="ORF">FEF65_09905</name>
</gene>
<dbReference type="Proteomes" id="UP000306585">
    <property type="component" value="Unassembled WGS sequence"/>
</dbReference>
<evidence type="ECO:0000313" key="3">
    <source>
        <dbReference type="Proteomes" id="UP000306585"/>
    </source>
</evidence>